<comment type="catalytic activity">
    <reaction evidence="8">
        <text>S-methyl-5'-thioadenosine + phosphate = 5-(methylsulfanyl)-alpha-D-ribose 1-phosphate + adenine</text>
        <dbReference type="Rhea" id="RHEA:11852"/>
        <dbReference type="ChEBI" id="CHEBI:16708"/>
        <dbReference type="ChEBI" id="CHEBI:17509"/>
        <dbReference type="ChEBI" id="CHEBI:43474"/>
        <dbReference type="ChEBI" id="CHEBI:58533"/>
        <dbReference type="EC" id="2.4.2.28"/>
    </reaction>
    <physiologicalReaction direction="left-to-right" evidence="8">
        <dbReference type="Rhea" id="RHEA:11853"/>
    </physiologicalReaction>
</comment>
<keyword evidence="10" id="KW-1185">Reference proteome</keyword>
<sequence length="223" mass="24642">MECSLLNTINGVRHGFGCRDEPLPSFAAQFWLSRPTKKQVHGTKIAVALHTNQSVGEADGWYTLQKRILLTLVNADCYPVLFARKDGSEIAALHVGWRGAYHGIIYGLNDLIRSKGDDMAGWIAAIGPGARACCYQVSDTLLKDFSSKFNLPNSTLSPSYRMLDLPAVIAFQLQEIGIGAFEDLNQCTVCSSINSISPSIQPTYHSYRRDHTKEVQVSFVVME</sequence>
<comment type="catalytic activity">
    <reaction evidence="1">
        <text>inosine + phosphate = alpha-D-ribose 1-phosphate + hypoxanthine</text>
        <dbReference type="Rhea" id="RHEA:27646"/>
        <dbReference type="ChEBI" id="CHEBI:17368"/>
        <dbReference type="ChEBI" id="CHEBI:17596"/>
        <dbReference type="ChEBI" id="CHEBI:43474"/>
        <dbReference type="ChEBI" id="CHEBI:57720"/>
        <dbReference type="EC" id="2.4.2.1"/>
    </reaction>
    <physiologicalReaction direction="left-to-right" evidence="1">
        <dbReference type="Rhea" id="RHEA:27647"/>
    </physiologicalReaction>
</comment>
<dbReference type="AlphaFoldDB" id="A0A4V2FTQ6"/>
<keyword evidence="4" id="KW-0479">Metal-binding</keyword>
<evidence type="ECO:0000256" key="8">
    <source>
        <dbReference type="ARBA" id="ARBA00049893"/>
    </source>
</evidence>
<name>A0A4V2FTQ6_9BURK</name>
<dbReference type="PANTHER" id="PTHR30616">
    <property type="entry name" value="UNCHARACTERIZED PROTEIN YFIH"/>
    <property type="match status" value="1"/>
</dbReference>
<dbReference type="GO" id="GO:0005507">
    <property type="term" value="F:copper ion binding"/>
    <property type="evidence" value="ECO:0007669"/>
    <property type="project" value="TreeGrafter"/>
</dbReference>
<evidence type="ECO:0000256" key="3">
    <source>
        <dbReference type="ARBA" id="ARBA00022679"/>
    </source>
</evidence>
<evidence type="ECO:0000313" key="9">
    <source>
        <dbReference type="EMBL" id="RZT99035.1"/>
    </source>
</evidence>
<proteinExistence type="inferred from homology"/>
<evidence type="ECO:0000313" key="10">
    <source>
        <dbReference type="Proteomes" id="UP000293398"/>
    </source>
</evidence>
<comment type="similarity">
    <text evidence="2">Belongs to the purine nucleoside phosphorylase YfiH/LACC1 family.</text>
</comment>
<evidence type="ECO:0000256" key="4">
    <source>
        <dbReference type="ARBA" id="ARBA00022723"/>
    </source>
</evidence>
<dbReference type="Pfam" id="PF02578">
    <property type="entry name" value="Cu-oxidase_4"/>
    <property type="match status" value="1"/>
</dbReference>
<protein>
    <submittedName>
        <fullName evidence="9">YfiH family protein</fullName>
    </submittedName>
</protein>
<reference evidence="9 10" key="1">
    <citation type="submission" date="2019-02" db="EMBL/GenBank/DDBJ databases">
        <title>Genomic Encyclopedia of Type Strains, Phase IV (KMG-IV): sequencing the most valuable type-strain genomes for metagenomic binning, comparative biology and taxonomic classification.</title>
        <authorList>
            <person name="Goeker M."/>
        </authorList>
    </citation>
    <scope>NUCLEOTIDE SEQUENCE [LARGE SCALE GENOMIC DNA]</scope>
    <source>
        <strain evidence="9 10">DSM 23814</strain>
    </source>
</reference>
<dbReference type="Gene3D" id="3.60.140.10">
    <property type="entry name" value="CNF1/YfiH-like putative cysteine hydrolases"/>
    <property type="match status" value="1"/>
</dbReference>
<dbReference type="GO" id="GO:0017061">
    <property type="term" value="F:S-methyl-5-thioadenosine phosphorylase activity"/>
    <property type="evidence" value="ECO:0007669"/>
    <property type="project" value="UniProtKB-EC"/>
</dbReference>
<dbReference type="InterPro" id="IPR038371">
    <property type="entry name" value="Cu_polyphenol_OxRdtase_sf"/>
</dbReference>
<accession>A0A4V2FTQ6</accession>
<evidence type="ECO:0000256" key="2">
    <source>
        <dbReference type="ARBA" id="ARBA00007353"/>
    </source>
</evidence>
<comment type="catalytic activity">
    <reaction evidence="6">
        <text>adenosine + H2O + H(+) = inosine + NH4(+)</text>
        <dbReference type="Rhea" id="RHEA:24408"/>
        <dbReference type="ChEBI" id="CHEBI:15377"/>
        <dbReference type="ChEBI" id="CHEBI:15378"/>
        <dbReference type="ChEBI" id="CHEBI:16335"/>
        <dbReference type="ChEBI" id="CHEBI:17596"/>
        <dbReference type="ChEBI" id="CHEBI:28938"/>
        <dbReference type="EC" id="3.5.4.4"/>
    </reaction>
    <physiologicalReaction direction="left-to-right" evidence="6">
        <dbReference type="Rhea" id="RHEA:24409"/>
    </physiologicalReaction>
</comment>
<evidence type="ECO:0000256" key="7">
    <source>
        <dbReference type="ARBA" id="ARBA00048968"/>
    </source>
</evidence>
<keyword evidence="3" id="KW-0808">Transferase</keyword>
<comment type="caution">
    <text evidence="9">The sequence shown here is derived from an EMBL/GenBank/DDBJ whole genome shotgun (WGS) entry which is preliminary data.</text>
</comment>
<keyword evidence="5" id="KW-0862">Zinc</keyword>
<evidence type="ECO:0000256" key="1">
    <source>
        <dbReference type="ARBA" id="ARBA00000553"/>
    </source>
</evidence>
<comment type="catalytic activity">
    <reaction evidence="7">
        <text>adenosine + phosphate = alpha-D-ribose 1-phosphate + adenine</text>
        <dbReference type="Rhea" id="RHEA:27642"/>
        <dbReference type="ChEBI" id="CHEBI:16335"/>
        <dbReference type="ChEBI" id="CHEBI:16708"/>
        <dbReference type="ChEBI" id="CHEBI:43474"/>
        <dbReference type="ChEBI" id="CHEBI:57720"/>
        <dbReference type="EC" id="2.4.2.1"/>
    </reaction>
    <physiologicalReaction direction="left-to-right" evidence="7">
        <dbReference type="Rhea" id="RHEA:27643"/>
    </physiologicalReaction>
</comment>
<dbReference type="CDD" id="cd16833">
    <property type="entry name" value="YfiH"/>
    <property type="match status" value="1"/>
</dbReference>
<dbReference type="Proteomes" id="UP000293398">
    <property type="component" value="Unassembled WGS sequence"/>
</dbReference>
<evidence type="ECO:0000256" key="5">
    <source>
        <dbReference type="ARBA" id="ARBA00022833"/>
    </source>
</evidence>
<organism evidence="9 10">
    <name type="scientific">Advenella incenata</name>
    <dbReference type="NCBI Taxonomy" id="267800"/>
    <lineage>
        <taxon>Bacteria</taxon>
        <taxon>Pseudomonadati</taxon>
        <taxon>Pseudomonadota</taxon>
        <taxon>Betaproteobacteria</taxon>
        <taxon>Burkholderiales</taxon>
        <taxon>Alcaligenaceae</taxon>
    </lineage>
</organism>
<dbReference type="SUPFAM" id="SSF64438">
    <property type="entry name" value="CNF1/YfiH-like putative cysteine hydrolases"/>
    <property type="match status" value="1"/>
</dbReference>
<dbReference type="InterPro" id="IPR011324">
    <property type="entry name" value="Cytotoxic_necrot_fac-like_cat"/>
</dbReference>
<dbReference type="EMBL" id="SHKO01000001">
    <property type="protein sequence ID" value="RZT99035.1"/>
    <property type="molecule type" value="Genomic_DNA"/>
</dbReference>
<gene>
    <name evidence="9" type="ORF">EV681_0816</name>
</gene>
<evidence type="ECO:0000256" key="6">
    <source>
        <dbReference type="ARBA" id="ARBA00047989"/>
    </source>
</evidence>
<dbReference type="PANTHER" id="PTHR30616:SF3">
    <property type="entry name" value="PURINE NUCLEOSIDE PHOSPHORYLASE"/>
    <property type="match status" value="1"/>
</dbReference>
<dbReference type="InterPro" id="IPR003730">
    <property type="entry name" value="Cu_polyphenol_OxRdtase"/>
</dbReference>